<organism evidence="2">
    <name type="scientific">Microbacterium sp. A8/3-1</name>
    <dbReference type="NCBI Taxonomy" id="3160749"/>
    <lineage>
        <taxon>Bacteria</taxon>
        <taxon>Bacillati</taxon>
        <taxon>Actinomycetota</taxon>
        <taxon>Actinomycetes</taxon>
        <taxon>Micrococcales</taxon>
        <taxon>Microbacteriaceae</taxon>
        <taxon>Microbacterium</taxon>
    </lineage>
</organism>
<dbReference type="RefSeq" id="WP_350351902.1">
    <property type="nucleotide sequence ID" value="NZ_CP158357.1"/>
</dbReference>
<dbReference type="AlphaFoldDB" id="A0AAU7VYS4"/>
<reference evidence="2" key="1">
    <citation type="submission" date="2024-06" db="EMBL/GenBank/DDBJ databases">
        <title>Draft genome sequence of Microbacterium sp. strain A8/3-1, isolated from Oxytropis tragacanthoides Fisch. ex DC. Root nodules in the Altai region of Russia.</title>
        <authorList>
            <person name="Sazanova A."/>
            <person name="Guro P."/>
            <person name="Kuznetsova I."/>
            <person name="Belimov A."/>
            <person name="Safronova V."/>
        </authorList>
    </citation>
    <scope>NUCLEOTIDE SEQUENCE</scope>
    <source>
        <strain evidence="2">A8/3-1</strain>
    </source>
</reference>
<dbReference type="EMBL" id="CP158357">
    <property type="protein sequence ID" value="XBX78676.1"/>
    <property type="molecule type" value="Genomic_DNA"/>
</dbReference>
<evidence type="ECO:0000256" key="1">
    <source>
        <dbReference type="SAM" id="MobiDB-lite"/>
    </source>
</evidence>
<accession>A0AAU7VYS4</accession>
<feature type="region of interest" description="Disordered" evidence="1">
    <location>
        <begin position="158"/>
        <end position="180"/>
    </location>
</feature>
<sequence length="180" mass="19502">MLTNATYEKGDEVLVTEKDYGYHVRGGGAHYYAPGDELLVTSARSSGYLNVRPAPPADGSVFRIPTAHVRPVPRMIGEVPAGSIPADHPGLEWLWEDAGRMADRLGLCEDYDRLCDALRIPGRLRTFSISLLSADGITVTAKVEARSKSLAEQRVRERLGGGTGTAPLMLEQSRQIGEPA</sequence>
<gene>
    <name evidence="2" type="ORF">ABS642_00885</name>
</gene>
<proteinExistence type="predicted"/>
<protein>
    <submittedName>
        <fullName evidence="2">Uncharacterized protein</fullName>
    </submittedName>
</protein>
<name>A0AAU7VYS4_9MICO</name>
<evidence type="ECO:0000313" key="2">
    <source>
        <dbReference type="EMBL" id="XBX78676.1"/>
    </source>
</evidence>